<dbReference type="InterPro" id="IPR000014">
    <property type="entry name" value="PAS"/>
</dbReference>
<accession>A0A7W3LSY0</accession>
<dbReference type="Gene3D" id="3.30.450.40">
    <property type="match status" value="1"/>
</dbReference>
<evidence type="ECO:0000256" key="2">
    <source>
        <dbReference type="SAM" id="MobiDB-lite"/>
    </source>
</evidence>
<dbReference type="InterPro" id="IPR003018">
    <property type="entry name" value="GAF"/>
</dbReference>
<feature type="region of interest" description="Disordered" evidence="2">
    <location>
        <begin position="1"/>
        <end position="56"/>
    </location>
</feature>
<evidence type="ECO:0000259" key="3">
    <source>
        <dbReference type="PROSITE" id="PS51746"/>
    </source>
</evidence>
<organism evidence="4 5">
    <name type="scientific">Actinomadura namibiensis</name>
    <dbReference type="NCBI Taxonomy" id="182080"/>
    <lineage>
        <taxon>Bacteria</taxon>
        <taxon>Bacillati</taxon>
        <taxon>Actinomycetota</taxon>
        <taxon>Actinomycetes</taxon>
        <taxon>Streptosporangiales</taxon>
        <taxon>Thermomonosporaceae</taxon>
        <taxon>Actinomadura</taxon>
    </lineage>
</organism>
<dbReference type="GO" id="GO:0016791">
    <property type="term" value="F:phosphatase activity"/>
    <property type="evidence" value="ECO:0007669"/>
    <property type="project" value="TreeGrafter"/>
</dbReference>
<dbReference type="PANTHER" id="PTHR43156:SF2">
    <property type="entry name" value="STAGE II SPORULATION PROTEIN E"/>
    <property type="match status" value="1"/>
</dbReference>
<dbReference type="SUPFAM" id="SSF55781">
    <property type="entry name" value="GAF domain-like"/>
    <property type="match status" value="1"/>
</dbReference>
<dbReference type="InterPro" id="IPR029016">
    <property type="entry name" value="GAF-like_dom_sf"/>
</dbReference>
<gene>
    <name evidence="4" type="ORF">HNR61_005300</name>
</gene>
<sequence length="567" mass="60535">MPRPPVGGRADDHATQGVVPLRSTEAGSERLPLPDDDVEPEEVSGAPPADPPGPDRALLDALDVLDEAVVLVDPGGTVRRANARARDLLGDPRPGRPLTSGAIPPLLEAAQAGRATFDADHGGRRVTGRRHALPGGYAAWVARDVTVERAREDALLEERARKAFLARTGRVLSGTLNLRRAWALAARLTADELADQAAVTLWGDNGRPETAVSRHGETSFRLVPPGRGVTRVHDTGRLERHDAVNAERVRELCPPEMTAGGPAHVLLVPLTARGVCRGVLTLLRSRPFGDGDLDLVREHADRVALALEAARLYEHRADAAGDLRQALRPRPLPQIPGVRLGAVYRPAPEESMIGGDFYDVLYAPGHGWLLALGDVCGKGVSAAVYTAQVRQALHTAADVAGPLTEALDLINRTLLITDDSRFVTLVLARLSALGDGTVRVDLASGGHPPPVVVRRDGTVRAFTLEGAIVGALPDVEFEETSVMLDPGDALYLYTDGIVEARGPDREMFGAERLHRALARYRGAPPTAAAEWVAQRALAHLGPGEHDDMAILGVQAWPPGHRMHEEGS</sequence>
<evidence type="ECO:0000256" key="1">
    <source>
        <dbReference type="ARBA" id="ARBA00022801"/>
    </source>
</evidence>
<dbReference type="InterPro" id="IPR001932">
    <property type="entry name" value="PPM-type_phosphatase-like_dom"/>
</dbReference>
<protein>
    <submittedName>
        <fullName evidence="4">Serine phosphatase RsbU (Regulator of sigma subunit)</fullName>
    </submittedName>
</protein>
<comment type="caution">
    <text evidence="4">The sequence shown here is derived from an EMBL/GenBank/DDBJ whole genome shotgun (WGS) entry which is preliminary data.</text>
</comment>
<dbReference type="AlphaFoldDB" id="A0A7W3LSY0"/>
<reference evidence="4 5" key="1">
    <citation type="submission" date="2020-08" db="EMBL/GenBank/DDBJ databases">
        <title>Genomic Encyclopedia of Type Strains, Phase IV (KMG-IV): sequencing the most valuable type-strain genomes for metagenomic binning, comparative biology and taxonomic classification.</title>
        <authorList>
            <person name="Goeker M."/>
        </authorList>
    </citation>
    <scope>NUCLEOTIDE SEQUENCE [LARGE SCALE GENOMIC DNA]</scope>
    <source>
        <strain evidence="4 5">DSM 44197</strain>
    </source>
</reference>
<dbReference type="PROSITE" id="PS51746">
    <property type="entry name" value="PPM_2"/>
    <property type="match status" value="1"/>
</dbReference>
<dbReference type="InterPro" id="IPR052016">
    <property type="entry name" value="Bact_Sigma-Reg"/>
</dbReference>
<dbReference type="EMBL" id="JACJIA010000007">
    <property type="protein sequence ID" value="MBA8953647.1"/>
    <property type="molecule type" value="Genomic_DNA"/>
</dbReference>
<dbReference type="PANTHER" id="PTHR43156">
    <property type="entry name" value="STAGE II SPORULATION PROTEIN E-RELATED"/>
    <property type="match status" value="1"/>
</dbReference>
<proteinExistence type="predicted"/>
<dbReference type="Pfam" id="PF07228">
    <property type="entry name" value="SpoIIE"/>
    <property type="match status" value="1"/>
</dbReference>
<name>A0A7W3LSY0_ACTNM</name>
<evidence type="ECO:0000313" key="4">
    <source>
        <dbReference type="EMBL" id="MBA8953647.1"/>
    </source>
</evidence>
<dbReference type="Pfam" id="PF01590">
    <property type="entry name" value="GAF"/>
    <property type="match status" value="1"/>
</dbReference>
<dbReference type="Proteomes" id="UP000572680">
    <property type="component" value="Unassembled WGS sequence"/>
</dbReference>
<dbReference type="Pfam" id="PF13188">
    <property type="entry name" value="PAS_8"/>
    <property type="match status" value="1"/>
</dbReference>
<evidence type="ECO:0000313" key="5">
    <source>
        <dbReference type="Proteomes" id="UP000572680"/>
    </source>
</evidence>
<dbReference type="SUPFAM" id="SSF81606">
    <property type="entry name" value="PP2C-like"/>
    <property type="match status" value="1"/>
</dbReference>
<keyword evidence="5" id="KW-1185">Reference proteome</keyword>
<dbReference type="SMART" id="SM00331">
    <property type="entry name" value="PP2C_SIG"/>
    <property type="match status" value="1"/>
</dbReference>
<feature type="domain" description="PPM-type phosphatase" evidence="3">
    <location>
        <begin position="339"/>
        <end position="555"/>
    </location>
</feature>
<dbReference type="RefSeq" id="WP_182845817.1">
    <property type="nucleotide sequence ID" value="NZ_JACJIA010000007.1"/>
</dbReference>
<dbReference type="Gene3D" id="3.60.40.10">
    <property type="entry name" value="PPM-type phosphatase domain"/>
    <property type="match status" value="1"/>
</dbReference>
<dbReference type="InterPro" id="IPR036457">
    <property type="entry name" value="PPM-type-like_dom_sf"/>
</dbReference>
<keyword evidence="1" id="KW-0378">Hydrolase</keyword>